<proteinExistence type="predicted"/>
<sequence>MLCKTIFVWMIVGFTFVENKPPISPKTDSFHHQKSLVLATETSSKMIRCLKCRSFEFPLNSSLVIPSQCESYVQAKTCVINFSIDYVTNMGIINFSGDNDTDVVFDASLKATARFTSEQSDKHVNWLYVCTTDNDCNSNYFTKYASFYLETTKQVQNLYSQLSTLLYNNGSSASVQQCYKAPNRTVECQNGMCEYTWDEIMNQTAIYNCKPKEKLLDVFYRINEISSMNIITKTIQMLDFKCDLDGCNSPENAISVRKAIEDNWFGILDTNSASQSIAIISMNLLSVYFIIIFVTLFL</sequence>
<feature type="signal peptide" evidence="2">
    <location>
        <begin position="1"/>
        <end position="19"/>
    </location>
</feature>
<evidence type="ECO:0000313" key="4">
    <source>
        <dbReference type="Proteomes" id="UP000663852"/>
    </source>
</evidence>
<evidence type="ECO:0000256" key="2">
    <source>
        <dbReference type="SAM" id="SignalP"/>
    </source>
</evidence>
<keyword evidence="2" id="KW-0732">Signal</keyword>
<reference evidence="3" key="1">
    <citation type="submission" date="2021-02" db="EMBL/GenBank/DDBJ databases">
        <authorList>
            <person name="Nowell W R."/>
        </authorList>
    </citation>
    <scope>NUCLEOTIDE SEQUENCE</scope>
</reference>
<name>A0A815DAC6_ADIRI</name>
<dbReference type="Proteomes" id="UP000663852">
    <property type="component" value="Unassembled WGS sequence"/>
</dbReference>
<protein>
    <submittedName>
        <fullName evidence="3">Uncharacterized protein</fullName>
    </submittedName>
</protein>
<dbReference type="EMBL" id="CAJNOJ010000208">
    <property type="protein sequence ID" value="CAF1290954.1"/>
    <property type="molecule type" value="Genomic_DNA"/>
</dbReference>
<organism evidence="3 4">
    <name type="scientific">Adineta ricciae</name>
    <name type="common">Rotifer</name>
    <dbReference type="NCBI Taxonomy" id="249248"/>
    <lineage>
        <taxon>Eukaryota</taxon>
        <taxon>Metazoa</taxon>
        <taxon>Spiralia</taxon>
        <taxon>Gnathifera</taxon>
        <taxon>Rotifera</taxon>
        <taxon>Eurotatoria</taxon>
        <taxon>Bdelloidea</taxon>
        <taxon>Adinetida</taxon>
        <taxon>Adinetidae</taxon>
        <taxon>Adineta</taxon>
    </lineage>
</organism>
<comment type="caution">
    <text evidence="3">The sequence shown here is derived from an EMBL/GenBank/DDBJ whole genome shotgun (WGS) entry which is preliminary data.</text>
</comment>
<dbReference type="AlphaFoldDB" id="A0A815DAC6"/>
<evidence type="ECO:0000256" key="1">
    <source>
        <dbReference type="SAM" id="Phobius"/>
    </source>
</evidence>
<keyword evidence="1" id="KW-1133">Transmembrane helix</keyword>
<feature type="transmembrane region" description="Helical" evidence="1">
    <location>
        <begin position="277"/>
        <end position="297"/>
    </location>
</feature>
<keyword evidence="1" id="KW-0812">Transmembrane</keyword>
<evidence type="ECO:0000313" key="3">
    <source>
        <dbReference type="EMBL" id="CAF1290954.1"/>
    </source>
</evidence>
<accession>A0A815DAC6</accession>
<gene>
    <name evidence="3" type="ORF">EDS130_LOCUS30082</name>
</gene>
<feature type="chain" id="PRO_5032953006" evidence="2">
    <location>
        <begin position="20"/>
        <end position="298"/>
    </location>
</feature>
<keyword evidence="1" id="KW-0472">Membrane</keyword>